<gene>
    <name evidence="1" type="ORF">AS180_06385</name>
</gene>
<protein>
    <recommendedName>
        <fullName evidence="3">YheC/YheD family protein</fullName>
    </recommendedName>
</protein>
<dbReference type="SUPFAM" id="SSF56059">
    <property type="entry name" value="Glutathione synthetase ATP-binding domain-like"/>
    <property type="match status" value="1"/>
</dbReference>
<dbReference type="InterPro" id="IPR026838">
    <property type="entry name" value="YheC/D"/>
</dbReference>
<evidence type="ECO:0000313" key="2">
    <source>
        <dbReference type="Proteomes" id="UP000053681"/>
    </source>
</evidence>
<dbReference type="AlphaFoldDB" id="A0A0V8JP53"/>
<comment type="caution">
    <text evidence="1">The sequence shown here is derived from an EMBL/GenBank/DDBJ whole genome shotgun (WGS) entry which is preliminary data.</text>
</comment>
<proteinExistence type="predicted"/>
<dbReference type="Pfam" id="PF14398">
    <property type="entry name" value="ATPgrasp_YheCD"/>
    <property type="match status" value="1"/>
</dbReference>
<dbReference type="RefSeq" id="WP_025907805.1">
    <property type="nucleotide sequence ID" value="NZ_KQ758635.1"/>
</dbReference>
<evidence type="ECO:0000313" key="1">
    <source>
        <dbReference type="EMBL" id="KSU88762.1"/>
    </source>
</evidence>
<name>A0A0V8JP53_9BACI</name>
<dbReference type="EMBL" id="LNQP01000016">
    <property type="protein sequence ID" value="KSU88762.1"/>
    <property type="molecule type" value="Genomic_DNA"/>
</dbReference>
<dbReference type="Gene3D" id="3.30.470.20">
    <property type="entry name" value="ATP-grasp fold, B domain"/>
    <property type="match status" value="1"/>
</dbReference>
<dbReference type="Proteomes" id="UP000053681">
    <property type="component" value="Unassembled WGS sequence"/>
</dbReference>
<evidence type="ECO:0008006" key="3">
    <source>
        <dbReference type="Google" id="ProtNLM"/>
    </source>
</evidence>
<sequence>MISLGFITIHPEQEVEYATNLAKYAAAYNIEFYRFTPFQLQPVSQKITGYKYNSEINEWQYDTFSLPMFIYDRCFYRGDSLSKKAIPIVNWLKQNPTITFLGYGLPNKWDVYTELIKDDDLSPYLPSTTKITAEEQITQLLRLHDALILKPIAGAQGKGIVKLVQRFRIIEASFHSKKGLQTKQFTQLADFHAWLFNIMQNATYLAQPFIPLLSLQYSPLDVRVLLQKDASGDWNEIGRGVRKGKEDSFITNISHGASISPFEELMKRLPPHKATFITDEISSLCERIPLVLEAQLPSLFELGLDICISRDYSIWLLDLNSKPGRKTIIETTPESTEKMYENVMAYCSYLATLPSSQHKE</sequence>
<accession>A0A0V8JP53</accession>
<organism evidence="1 2">
    <name type="scientific">Priestia veravalensis</name>
    <dbReference type="NCBI Taxonomy" id="1414648"/>
    <lineage>
        <taxon>Bacteria</taxon>
        <taxon>Bacillati</taxon>
        <taxon>Bacillota</taxon>
        <taxon>Bacilli</taxon>
        <taxon>Bacillales</taxon>
        <taxon>Bacillaceae</taxon>
        <taxon>Priestia</taxon>
    </lineage>
</organism>
<keyword evidence="2" id="KW-1185">Reference proteome</keyword>
<reference evidence="1 2" key="1">
    <citation type="submission" date="2015-11" db="EMBL/GenBank/DDBJ databases">
        <title>Bacillus caseinolyticus sp nov.</title>
        <authorList>
            <person name="Dastager S.G."/>
            <person name="Mawlankar R."/>
        </authorList>
    </citation>
    <scope>NUCLEOTIDE SEQUENCE [LARGE SCALE GENOMIC DNA]</scope>
    <source>
        <strain evidence="1 2">SGD-V-76</strain>
    </source>
</reference>